<dbReference type="Gene3D" id="1.10.10.10">
    <property type="entry name" value="Winged helix-like DNA-binding domain superfamily/Winged helix DNA-binding domain"/>
    <property type="match status" value="1"/>
</dbReference>
<dbReference type="AlphaFoldDB" id="A0A7I9W8X1"/>
<name>A0A7I9W8X1_MYCAG</name>
<evidence type="ECO:0000313" key="5">
    <source>
        <dbReference type="EMBL" id="GFG54153.1"/>
    </source>
</evidence>
<reference evidence="5 6" key="1">
    <citation type="journal article" date="2019" name="Emerg. Microbes Infect.">
        <title>Comprehensive subspecies identification of 175 nontuberculous mycobacteria species based on 7547 genomic profiles.</title>
        <authorList>
            <person name="Matsumoto Y."/>
            <person name="Kinjo T."/>
            <person name="Motooka D."/>
            <person name="Nabeya D."/>
            <person name="Jung N."/>
            <person name="Uechi K."/>
            <person name="Horii T."/>
            <person name="Iida T."/>
            <person name="Fujita J."/>
            <person name="Nakamura S."/>
        </authorList>
    </citation>
    <scope>NUCLEOTIDE SEQUENCE [LARGE SCALE GENOMIC DNA]</scope>
    <source>
        <strain evidence="5 6">JCM 6377</strain>
    </source>
</reference>
<evidence type="ECO:0000256" key="3">
    <source>
        <dbReference type="ARBA" id="ARBA00023163"/>
    </source>
</evidence>
<dbReference type="Proteomes" id="UP000465302">
    <property type="component" value="Unassembled WGS sequence"/>
</dbReference>
<organism evidence="5 6">
    <name type="scientific">Mycolicibacterium agri</name>
    <name type="common">Mycobacterium agri</name>
    <dbReference type="NCBI Taxonomy" id="36811"/>
    <lineage>
        <taxon>Bacteria</taxon>
        <taxon>Bacillati</taxon>
        <taxon>Actinomycetota</taxon>
        <taxon>Actinomycetes</taxon>
        <taxon>Mycobacteriales</taxon>
        <taxon>Mycobacteriaceae</taxon>
        <taxon>Mycolicibacterium</taxon>
    </lineage>
</organism>
<dbReference type="PRINTS" id="PR00038">
    <property type="entry name" value="HTHLUXR"/>
</dbReference>
<evidence type="ECO:0000256" key="2">
    <source>
        <dbReference type="ARBA" id="ARBA00023125"/>
    </source>
</evidence>
<dbReference type="PROSITE" id="PS50043">
    <property type="entry name" value="HTH_LUXR_2"/>
    <property type="match status" value="1"/>
</dbReference>
<dbReference type="InterPro" id="IPR016032">
    <property type="entry name" value="Sig_transdc_resp-reg_C-effctor"/>
</dbReference>
<protein>
    <recommendedName>
        <fullName evidence="4">HTH luxR-type domain-containing protein</fullName>
    </recommendedName>
</protein>
<evidence type="ECO:0000259" key="4">
    <source>
        <dbReference type="PROSITE" id="PS50043"/>
    </source>
</evidence>
<dbReference type="Pfam" id="PF00196">
    <property type="entry name" value="GerE"/>
    <property type="match status" value="1"/>
</dbReference>
<dbReference type="EMBL" id="BLKS01000001">
    <property type="protein sequence ID" value="GFG54153.1"/>
    <property type="molecule type" value="Genomic_DNA"/>
</dbReference>
<evidence type="ECO:0000256" key="1">
    <source>
        <dbReference type="ARBA" id="ARBA00023015"/>
    </source>
</evidence>
<proteinExistence type="predicted"/>
<keyword evidence="2" id="KW-0238">DNA-binding</keyword>
<dbReference type="SMART" id="SM00421">
    <property type="entry name" value="HTH_LUXR"/>
    <property type="match status" value="1"/>
</dbReference>
<keyword evidence="3" id="KW-0804">Transcription</keyword>
<comment type="caution">
    <text evidence="5">The sequence shown here is derived from an EMBL/GenBank/DDBJ whole genome shotgun (WGS) entry which is preliminary data.</text>
</comment>
<accession>A0A7I9W8X1</accession>
<dbReference type="SUPFAM" id="SSF46894">
    <property type="entry name" value="C-terminal effector domain of the bipartite response regulators"/>
    <property type="match status" value="1"/>
</dbReference>
<keyword evidence="1" id="KW-0805">Transcription regulation</keyword>
<dbReference type="GO" id="GO:0006355">
    <property type="term" value="P:regulation of DNA-templated transcription"/>
    <property type="evidence" value="ECO:0007669"/>
    <property type="project" value="InterPro"/>
</dbReference>
<dbReference type="InterPro" id="IPR036388">
    <property type="entry name" value="WH-like_DNA-bd_sf"/>
</dbReference>
<dbReference type="PANTHER" id="PTHR44688">
    <property type="entry name" value="DNA-BINDING TRANSCRIPTIONAL ACTIVATOR DEVR_DOSR"/>
    <property type="match status" value="1"/>
</dbReference>
<sequence length="349" mass="37961">MSETAIQVRGIGMTGAYAQVLGSTASLKTRAHEMLETLGARAASSASAICLWDPIARNHVAVANHGYPEPVITHLNTWFIDHDPLFDSMRRHNLGALRWRDFPNYRSTYSVTDVFTPAGFDEGLSARLVTADGTYAGTIHVNCDDPRYPSDEDVLEINSLRRQMAEHLDFSVRPRMVAELVSPDAQAWAVDDAGRAHLLRLGQFDAELSAGLVADMAGAVQGLGAQLRPEASRWHDGSSWLYVRHITTAKRYREDSLTAIMLVSKAPLPHGITARELDVLTLAAFGLTNNQIAARLFISARTAGHHVENAIVKLGAANRASCVSLAMSLGLVSGRVLADLNFGEVRRLA</sequence>
<gene>
    <name evidence="5" type="ORF">MAGR_55940</name>
</gene>
<dbReference type="GO" id="GO:0003677">
    <property type="term" value="F:DNA binding"/>
    <property type="evidence" value="ECO:0007669"/>
    <property type="project" value="UniProtKB-KW"/>
</dbReference>
<evidence type="ECO:0000313" key="6">
    <source>
        <dbReference type="Proteomes" id="UP000465302"/>
    </source>
</evidence>
<dbReference type="InterPro" id="IPR000792">
    <property type="entry name" value="Tscrpt_reg_LuxR_C"/>
</dbReference>
<feature type="domain" description="HTH luxR-type" evidence="4">
    <location>
        <begin position="265"/>
        <end position="330"/>
    </location>
</feature>
<dbReference type="PANTHER" id="PTHR44688:SF16">
    <property type="entry name" value="DNA-BINDING TRANSCRIPTIONAL ACTIVATOR DEVR_DOSR"/>
    <property type="match status" value="1"/>
</dbReference>
<dbReference type="CDD" id="cd06170">
    <property type="entry name" value="LuxR_C_like"/>
    <property type="match status" value="1"/>
</dbReference>